<accession>Q82RW6</accession>
<dbReference type="Proteomes" id="UP000000428">
    <property type="component" value="Chromosome"/>
</dbReference>
<protein>
    <submittedName>
        <fullName evidence="8">RNA polymerase ECF-subfamily sigma factor</fullName>
    </submittedName>
</protein>
<gene>
    <name evidence="8" type="primary">sig1</name>
    <name evidence="8" type="ORF">SAVERM_26</name>
</gene>
<dbReference type="InterPro" id="IPR039425">
    <property type="entry name" value="RNA_pol_sigma-70-like"/>
</dbReference>
<keyword evidence="2" id="KW-0805">Transcription regulation</keyword>
<dbReference type="PANTHER" id="PTHR43133">
    <property type="entry name" value="RNA POLYMERASE ECF-TYPE SIGMA FACTO"/>
    <property type="match status" value="1"/>
</dbReference>
<reference evidence="8 9" key="1">
    <citation type="journal article" date="2001" name="Proc. Natl. Acad. Sci. U.S.A.">
        <title>Genome sequence of an industrial microorganism Streptomyces avermitilis: deducing the ability of producing secondary metabolites.</title>
        <authorList>
            <person name="Omura S."/>
            <person name="Ikeda H."/>
            <person name="Ishikawa J."/>
            <person name="Hanamoto A."/>
            <person name="Takahashi C."/>
            <person name="Shinose M."/>
            <person name="Takahashi Y."/>
            <person name="Horikawa H."/>
            <person name="Nakazawa H."/>
            <person name="Osonoe T."/>
            <person name="Kikuchi H."/>
            <person name="Shiba T."/>
            <person name="Sakaki Y."/>
            <person name="Hattori M."/>
        </authorList>
    </citation>
    <scope>NUCLEOTIDE SEQUENCE [LARGE SCALE GENOMIC DNA]</scope>
    <source>
        <strain evidence="9">ATCC 31267 / DSM 46492 / JCM 5070 / NBRC 14893 / NCIMB 12804 / NRRL 8165 / MA-4680</strain>
    </source>
</reference>
<reference evidence="8 9" key="3">
    <citation type="journal article" date="2014" name="J. Ind. Microbiol. Biotechnol.">
        <title>Genome mining of the Streptomyces avermitilis genome and development of genome-minimized hosts for heterologous expression of biosynthetic gene clusters.</title>
        <authorList>
            <person name="Ikeda H."/>
            <person name="Shin-ya K."/>
            <person name="Omura S."/>
        </authorList>
    </citation>
    <scope>NUCLEOTIDE SEQUENCE [LARGE SCALE GENOMIC DNA]</scope>
    <source>
        <strain evidence="9">ATCC 31267 / DSM 46492 / JCM 5070 / NBRC 14893 / NCIMB 12804 / NRRL 8165 / MA-4680</strain>
    </source>
</reference>
<evidence type="ECO:0000313" key="8">
    <source>
        <dbReference type="EMBL" id="BAC67735.1"/>
    </source>
</evidence>
<evidence type="ECO:0000256" key="3">
    <source>
        <dbReference type="ARBA" id="ARBA00023082"/>
    </source>
</evidence>
<dbReference type="HOGENOM" id="CLU_047691_15_7_11"/>
<keyword evidence="9" id="KW-1185">Reference proteome</keyword>
<dbReference type="InterPro" id="IPR036388">
    <property type="entry name" value="WH-like_DNA-bd_sf"/>
</dbReference>
<dbReference type="Gene3D" id="1.10.10.10">
    <property type="entry name" value="Winged helix-like DNA-binding domain superfamily/Winged helix DNA-binding domain"/>
    <property type="match status" value="1"/>
</dbReference>
<dbReference type="AlphaFoldDB" id="Q82RW6"/>
<keyword evidence="4" id="KW-0238">DNA-binding</keyword>
<keyword evidence="5" id="KW-0804">Transcription</keyword>
<evidence type="ECO:0000256" key="1">
    <source>
        <dbReference type="ARBA" id="ARBA00010641"/>
    </source>
</evidence>
<dbReference type="EMBL" id="BA000030">
    <property type="protein sequence ID" value="BAC67735.1"/>
    <property type="molecule type" value="Genomic_DNA"/>
</dbReference>
<keyword evidence="3" id="KW-0731">Sigma factor</keyword>
<dbReference type="InterPro" id="IPR013324">
    <property type="entry name" value="RNA_pol_sigma_r3/r4-like"/>
</dbReference>
<proteinExistence type="inferred from homology"/>
<feature type="domain" description="RNA polymerase sigma factor 70 region 4 type 2" evidence="7">
    <location>
        <begin position="126"/>
        <end position="177"/>
    </location>
</feature>
<evidence type="ECO:0000256" key="2">
    <source>
        <dbReference type="ARBA" id="ARBA00023015"/>
    </source>
</evidence>
<sequence>MMSETPAQAGRREPLPETRPVPSTELVRRDDFSVFYRTEKKRLIAFLIYAGARVWEADDLAHEVLSQLLPDRWKTLEYPRAYMRKSAIRAYLRQNERTREIPTDELPDLPGGIDPVTCVELSEQTNAIIDAIQQLPPTQRTVMAFVMSDSDTAEIAEALNMAPGAVNTNICRARARLKTTLGLMKGDNNA</sequence>
<name>Q82RW6_STRAW</name>
<organism evidence="8 9">
    <name type="scientific">Streptomyces avermitilis (strain ATCC 31267 / DSM 46492 / JCM 5070 / NBRC 14893 / NCIMB 12804 / NRRL 8165 / MA-4680)</name>
    <dbReference type="NCBI Taxonomy" id="227882"/>
    <lineage>
        <taxon>Bacteria</taxon>
        <taxon>Bacillati</taxon>
        <taxon>Actinomycetota</taxon>
        <taxon>Actinomycetes</taxon>
        <taxon>Kitasatosporales</taxon>
        <taxon>Streptomycetaceae</taxon>
        <taxon>Streptomyces</taxon>
    </lineage>
</organism>
<feature type="region of interest" description="Disordered" evidence="6">
    <location>
        <begin position="1"/>
        <end position="23"/>
    </location>
</feature>
<evidence type="ECO:0000259" key="7">
    <source>
        <dbReference type="Pfam" id="PF08281"/>
    </source>
</evidence>
<dbReference type="PANTHER" id="PTHR43133:SF8">
    <property type="entry name" value="RNA POLYMERASE SIGMA FACTOR HI_1459-RELATED"/>
    <property type="match status" value="1"/>
</dbReference>
<dbReference type="InterPro" id="IPR013249">
    <property type="entry name" value="RNA_pol_sigma70_r4_t2"/>
</dbReference>
<evidence type="ECO:0000256" key="6">
    <source>
        <dbReference type="SAM" id="MobiDB-lite"/>
    </source>
</evidence>
<dbReference type="KEGG" id="sma:SAVERM_26"/>
<dbReference type="eggNOG" id="COG1595">
    <property type="taxonomic scope" value="Bacteria"/>
</dbReference>
<evidence type="ECO:0000256" key="5">
    <source>
        <dbReference type="ARBA" id="ARBA00023163"/>
    </source>
</evidence>
<reference evidence="8 9" key="2">
    <citation type="journal article" date="2003" name="Nat. Biotechnol.">
        <title>Complete genome sequence and comparative analysis of the industrial microorganism Streptomyces avermitilis.</title>
        <authorList>
            <person name="Ikeda H."/>
            <person name="Ishikawa J."/>
            <person name="Hanamoto A."/>
            <person name="Shinose M."/>
            <person name="Kikuchi H."/>
            <person name="Shiba T."/>
            <person name="Sakaki Y."/>
            <person name="Hattori M."/>
            <person name="Omura S."/>
        </authorList>
    </citation>
    <scope>NUCLEOTIDE SEQUENCE [LARGE SCALE GENOMIC DNA]</scope>
    <source>
        <strain evidence="9">ATCC 31267 / DSM 46492 / JCM 5070 / NBRC 14893 / NCIMB 12804 / NRRL 8165 / MA-4680</strain>
    </source>
</reference>
<dbReference type="Pfam" id="PF08281">
    <property type="entry name" value="Sigma70_r4_2"/>
    <property type="match status" value="1"/>
</dbReference>
<evidence type="ECO:0000313" key="9">
    <source>
        <dbReference type="Proteomes" id="UP000000428"/>
    </source>
</evidence>
<dbReference type="GO" id="GO:0016987">
    <property type="term" value="F:sigma factor activity"/>
    <property type="evidence" value="ECO:0007669"/>
    <property type="project" value="UniProtKB-KW"/>
</dbReference>
<dbReference type="GO" id="GO:0003677">
    <property type="term" value="F:DNA binding"/>
    <property type="evidence" value="ECO:0007669"/>
    <property type="project" value="UniProtKB-KW"/>
</dbReference>
<dbReference type="GO" id="GO:0006352">
    <property type="term" value="P:DNA-templated transcription initiation"/>
    <property type="evidence" value="ECO:0007669"/>
    <property type="project" value="InterPro"/>
</dbReference>
<dbReference type="SUPFAM" id="SSF88659">
    <property type="entry name" value="Sigma3 and sigma4 domains of RNA polymerase sigma factors"/>
    <property type="match status" value="1"/>
</dbReference>
<evidence type="ECO:0000256" key="4">
    <source>
        <dbReference type="ARBA" id="ARBA00023125"/>
    </source>
</evidence>
<comment type="similarity">
    <text evidence="1">Belongs to the sigma-70 factor family. ECF subfamily.</text>
</comment>